<accession>A0A8J6NJW9</accession>
<name>A0A8J6NJW9_9BACT</name>
<proteinExistence type="predicted"/>
<dbReference type="EMBL" id="JACNJH010000112">
    <property type="protein sequence ID" value="MBC8360887.1"/>
    <property type="molecule type" value="Genomic_DNA"/>
</dbReference>
<protein>
    <submittedName>
        <fullName evidence="1">Uncharacterized protein</fullName>
    </submittedName>
</protein>
<evidence type="ECO:0000313" key="2">
    <source>
        <dbReference type="Proteomes" id="UP000603434"/>
    </source>
</evidence>
<dbReference type="Proteomes" id="UP000603434">
    <property type="component" value="Unassembled WGS sequence"/>
</dbReference>
<gene>
    <name evidence="1" type="ORF">H8E23_05780</name>
</gene>
<evidence type="ECO:0000313" key="1">
    <source>
        <dbReference type="EMBL" id="MBC8360887.1"/>
    </source>
</evidence>
<reference evidence="1 2" key="1">
    <citation type="submission" date="2020-08" db="EMBL/GenBank/DDBJ databases">
        <title>Bridging the membrane lipid divide: bacteria of the FCB group superphylum have the potential to synthesize archaeal ether lipids.</title>
        <authorList>
            <person name="Villanueva L."/>
            <person name="Von Meijenfeldt F.A.B."/>
            <person name="Westbye A.B."/>
            <person name="Yadav S."/>
            <person name="Hopmans E.C."/>
            <person name="Dutilh B.E."/>
            <person name="Sinninghe Damste J.S."/>
        </authorList>
    </citation>
    <scope>NUCLEOTIDE SEQUENCE [LARGE SCALE GENOMIC DNA]</scope>
    <source>
        <strain evidence="1">NIOZ-UU30</strain>
    </source>
</reference>
<comment type="caution">
    <text evidence="1">The sequence shown here is derived from an EMBL/GenBank/DDBJ whole genome shotgun (WGS) entry which is preliminary data.</text>
</comment>
<dbReference type="AlphaFoldDB" id="A0A8J6NJW9"/>
<organism evidence="1 2">
    <name type="scientific">Candidatus Desulfatibia profunda</name>
    <dbReference type="NCBI Taxonomy" id="2841695"/>
    <lineage>
        <taxon>Bacteria</taxon>
        <taxon>Pseudomonadati</taxon>
        <taxon>Thermodesulfobacteriota</taxon>
        <taxon>Desulfobacteria</taxon>
        <taxon>Desulfobacterales</taxon>
        <taxon>Desulfobacterales incertae sedis</taxon>
        <taxon>Candidatus Desulfatibia</taxon>
    </lineage>
</organism>
<sequence length="94" mass="11309">MQENVKEELDTIKEMVQRWKKSYLGWASPDGENEYLLEELSEEISRHVSPLIRRLHDGSHIDQFEAHEFLEYCYGQLEDLRNELKKVERQDQSN</sequence>